<dbReference type="PRINTS" id="PR00947">
    <property type="entry name" value="CUTICLE"/>
</dbReference>
<dbReference type="VEuPathDB" id="VectorBase:LLONM1_008023"/>
<feature type="chain" id="PRO_5044555666" evidence="4">
    <location>
        <begin position="19"/>
        <end position="433"/>
    </location>
</feature>
<evidence type="ECO:0000313" key="7">
    <source>
        <dbReference type="Proteomes" id="UP000092461"/>
    </source>
</evidence>
<dbReference type="EMBL" id="GITU01002784">
    <property type="protein sequence ID" value="MBC1171487.1"/>
    <property type="molecule type" value="Transcribed_RNA"/>
</dbReference>
<dbReference type="PROSITE" id="PS00233">
    <property type="entry name" value="CHIT_BIND_RR_1"/>
    <property type="match status" value="3"/>
</dbReference>
<feature type="signal peptide" evidence="4">
    <location>
        <begin position="1"/>
        <end position="18"/>
    </location>
</feature>
<reference evidence="5" key="2">
    <citation type="journal article" date="2020" name="BMC">
        <title>Leishmania infection induces a limited differential gene expression in the sand fly midgut.</title>
        <authorList>
            <person name="Coutinho-Abreu I.V."/>
            <person name="Serafim T.D."/>
            <person name="Meneses C."/>
            <person name="Kamhawi S."/>
            <person name="Oliveira F."/>
            <person name="Valenzuela J.G."/>
        </authorList>
    </citation>
    <scope>NUCLEOTIDE SEQUENCE</scope>
    <source>
        <strain evidence="5">Jacobina</strain>
        <tissue evidence="5">Midgut</tissue>
    </source>
</reference>
<reference evidence="6" key="3">
    <citation type="submission" date="2020-05" db="UniProtKB">
        <authorList>
            <consortium name="EnsemblMetazoa"/>
        </authorList>
    </citation>
    <scope>IDENTIFICATION</scope>
    <source>
        <strain evidence="6">Jacobina</strain>
    </source>
</reference>
<evidence type="ECO:0000256" key="1">
    <source>
        <dbReference type="ARBA" id="ARBA00022460"/>
    </source>
</evidence>
<feature type="compositionally biased region" description="Low complexity" evidence="3">
    <location>
        <begin position="388"/>
        <end position="405"/>
    </location>
</feature>
<feature type="region of interest" description="Disordered" evidence="3">
    <location>
        <begin position="388"/>
        <end position="411"/>
    </location>
</feature>
<keyword evidence="4" id="KW-0732">Signal</keyword>
<organism evidence="6 7">
    <name type="scientific">Lutzomyia longipalpis</name>
    <name type="common">Sand fly</name>
    <dbReference type="NCBI Taxonomy" id="7200"/>
    <lineage>
        <taxon>Eukaryota</taxon>
        <taxon>Metazoa</taxon>
        <taxon>Ecdysozoa</taxon>
        <taxon>Arthropoda</taxon>
        <taxon>Hexapoda</taxon>
        <taxon>Insecta</taxon>
        <taxon>Pterygota</taxon>
        <taxon>Neoptera</taxon>
        <taxon>Endopterygota</taxon>
        <taxon>Diptera</taxon>
        <taxon>Nematocera</taxon>
        <taxon>Psychodoidea</taxon>
        <taxon>Psychodidae</taxon>
        <taxon>Lutzomyia</taxon>
        <taxon>Lutzomyia</taxon>
    </lineage>
</organism>
<dbReference type="PROSITE" id="PS51155">
    <property type="entry name" value="CHIT_BIND_RR_2"/>
    <property type="match status" value="3"/>
</dbReference>
<proteinExistence type="predicted"/>
<dbReference type="InterPro" id="IPR050468">
    <property type="entry name" value="Cuticle_Struct_Prot"/>
</dbReference>
<evidence type="ECO:0000256" key="3">
    <source>
        <dbReference type="SAM" id="MobiDB-lite"/>
    </source>
</evidence>
<name>A0A1B0GJ94_LUTLO</name>
<dbReference type="VEuPathDB" id="VectorBase:LLONM1_004060"/>
<reference evidence="7" key="1">
    <citation type="submission" date="2012-05" db="EMBL/GenBank/DDBJ databases">
        <title>Whole Genome Assembly of Lutzomyia longipalpis.</title>
        <authorList>
            <person name="Richards S."/>
            <person name="Qu C."/>
            <person name="Dillon R."/>
            <person name="Worley K."/>
            <person name="Scherer S."/>
            <person name="Batterton M."/>
            <person name="Taylor A."/>
            <person name="Hawes A."/>
            <person name="Hernandez B."/>
            <person name="Kovar C."/>
            <person name="Mandapat C."/>
            <person name="Pham C."/>
            <person name="Qu C."/>
            <person name="Jing C."/>
            <person name="Bess C."/>
            <person name="Bandaranaike D."/>
            <person name="Ngo D."/>
            <person name="Ongeri F."/>
            <person name="Arias F."/>
            <person name="Lara F."/>
            <person name="Weissenberger G."/>
            <person name="Kamau G."/>
            <person name="Han H."/>
            <person name="Shen H."/>
            <person name="Dinh H."/>
            <person name="Khalil I."/>
            <person name="Jones J."/>
            <person name="Shafer J."/>
            <person name="Jayaseelan J."/>
            <person name="Quiroz J."/>
            <person name="Blankenburg K."/>
            <person name="Nguyen L."/>
            <person name="Jackson L."/>
            <person name="Francisco L."/>
            <person name="Tang L.-Y."/>
            <person name="Pu L.-L."/>
            <person name="Perales L."/>
            <person name="Lorensuhewa L."/>
            <person name="Munidasa M."/>
            <person name="Coyle M."/>
            <person name="Taylor M."/>
            <person name="Puazo M."/>
            <person name="Firestine M."/>
            <person name="Scheel M."/>
            <person name="Javaid M."/>
            <person name="Wang M."/>
            <person name="Li M."/>
            <person name="Tabassum N."/>
            <person name="Saada N."/>
            <person name="Osuji N."/>
            <person name="Aqrawi P."/>
            <person name="Fu Q."/>
            <person name="Thornton R."/>
            <person name="Raj R."/>
            <person name="Goodspeed R."/>
            <person name="Mata R."/>
            <person name="Najjar R."/>
            <person name="Gubbala S."/>
            <person name="Lee S."/>
            <person name="Denson S."/>
            <person name="Patil S."/>
            <person name="Macmil S."/>
            <person name="Qi S."/>
            <person name="Matskevitch T."/>
            <person name="Palculict T."/>
            <person name="Mathew T."/>
            <person name="Vee V."/>
            <person name="Velamala V."/>
            <person name="Korchina V."/>
            <person name="Cai W."/>
            <person name="Liu W."/>
            <person name="Dai W."/>
            <person name="Zou X."/>
            <person name="Zhu Y."/>
            <person name="Zhang Y."/>
            <person name="Wu Y.-Q."/>
            <person name="Xin Y."/>
            <person name="Nazarath L."/>
            <person name="Kovar C."/>
            <person name="Han Y."/>
            <person name="Muzny D."/>
            <person name="Gibbs R."/>
        </authorList>
    </citation>
    <scope>NUCLEOTIDE SEQUENCE [LARGE SCALE GENOMIC DNA]</scope>
    <source>
        <strain evidence="7">Jacobina</strain>
    </source>
</reference>
<dbReference type="AlphaFoldDB" id="A0A1B0GJ94"/>
<evidence type="ECO:0000313" key="6">
    <source>
        <dbReference type="EnsemblMetazoa" id="LLOJ006193-PA"/>
    </source>
</evidence>
<keyword evidence="7" id="KW-1185">Reference proteome</keyword>
<dbReference type="Proteomes" id="UP000092461">
    <property type="component" value="Unassembled WGS sequence"/>
</dbReference>
<evidence type="ECO:0000256" key="2">
    <source>
        <dbReference type="PROSITE-ProRule" id="PRU00497"/>
    </source>
</evidence>
<evidence type="ECO:0000256" key="4">
    <source>
        <dbReference type="SAM" id="SignalP"/>
    </source>
</evidence>
<dbReference type="Pfam" id="PF00379">
    <property type="entry name" value="Chitin_bind_4"/>
    <property type="match status" value="3"/>
</dbReference>
<dbReference type="EMBL" id="AJWK01019927">
    <property type="status" value="NOT_ANNOTATED_CDS"/>
    <property type="molecule type" value="Genomic_DNA"/>
</dbReference>
<dbReference type="GO" id="GO:0008010">
    <property type="term" value="F:structural constituent of chitin-based larval cuticle"/>
    <property type="evidence" value="ECO:0007669"/>
    <property type="project" value="TreeGrafter"/>
</dbReference>
<protein>
    <submittedName>
        <fullName evidence="5">Putative endocuticle structural glycoprotein abd-4</fullName>
    </submittedName>
</protein>
<accession>A0A1B0GJ94</accession>
<dbReference type="VEuPathDB" id="VectorBase:LLOJ006193"/>
<dbReference type="PANTHER" id="PTHR10380:SF217">
    <property type="entry name" value="CUTICULAR PROTEIN 49AE"/>
    <property type="match status" value="1"/>
</dbReference>
<dbReference type="PANTHER" id="PTHR10380">
    <property type="entry name" value="CUTICLE PROTEIN"/>
    <property type="match status" value="1"/>
</dbReference>
<evidence type="ECO:0000313" key="5">
    <source>
        <dbReference type="EMBL" id="MBC1171487.1"/>
    </source>
</evidence>
<sequence>MKLIICSSVLMMAVWTLAAPQGPKSDPIAIVSQDTNIEPDGSYQYSYETANGIKGQETGTLKRATNPDTSDVIVAQGSVSYTSPEGQLISLVYSADDENGFVPQGDHLPTSPPIPPAIEKALQYIQSKSRKKILTMKTVFVLFAFVACAFAAEIRDKEEVPILRQENVVEHDGKYHYAFELGDGTKAEQDGELKQIDPENAGESVKGSYSYTGDDGVVYSVSYVADENGYVPVDKKRDTLSRTQRVVKRVRYVEAAPAAPAAPVQQHADSDNVTPVPILRYTESVGQDGSFNYSYEAGNGINVEGAGFTKRAQVPRIDPETGAEAGLEEQDILVQTGSFSYTAPDGTPIHVQYIADENGFQPVGDHLPVPPPLPEAIANSLNQQAQQQQATQQAAQQQPAPQDAQFHQPEPASSNIHQFNAIPQQFAPFRIVV</sequence>
<dbReference type="EnsemblMetazoa" id="LLOJ006193-RA">
    <property type="protein sequence ID" value="LLOJ006193-PA"/>
    <property type="gene ID" value="LLOJ006193"/>
</dbReference>
<dbReference type="InterPro" id="IPR000618">
    <property type="entry name" value="Insect_cuticle"/>
</dbReference>
<dbReference type="GO" id="GO:0062129">
    <property type="term" value="C:chitin-based extracellular matrix"/>
    <property type="evidence" value="ECO:0007669"/>
    <property type="project" value="TreeGrafter"/>
</dbReference>
<dbReference type="InterPro" id="IPR031311">
    <property type="entry name" value="CHIT_BIND_RR_consensus"/>
</dbReference>
<dbReference type="EMBL" id="AJWK01019926">
    <property type="status" value="NOT_ANNOTATED_CDS"/>
    <property type="molecule type" value="Genomic_DNA"/>
</dbReference>
<keyword evidence="1 2" id="KW-0193">Cuticle</keyword>